<dbReference type="InterPro" id="IPR001375">
    <property type="entry name" value="Peptidase_S9_cat"/>
</dbReference>
<dbReference type="InterPro" id="IPR011042">
    <property type="entry name" value="6-blade_b-propeller_TolB-like"/>
</dbReference>
<comment type="caution">
    <text evidence="9">The sequence shown here is derived from an EMBL/GenBank/DDBJ whole genome shotgun (WGS) entry which is preliminary data.</text>
</comment>
<name>A0ABW7GC70_9BURK</name>
<keyword evidence="2" id="KW-0378">Hydrolase</keyword>
<dbReference type="InterPro" id="IPR029058">
    <property type="entry name" value="AB_hydrolase_fold"/>
</dbReference>
<dbReference type="InterPro" id="IPR002471">
    <property type="entry name" value="Pept_S9_AS"/>
</dbReference>
<dbReference type="PROSITE" id="PS00708">
    <property type="entry name" value="PRO_ENDOPEP_SER"/>
    <property type="match status" value="1"/>
</dbReference>
<evidence type="ECO:0000256" key="3">
    <source>
        <dbReference type="ARBA" id="ARBA00022825"/>
    </source>
</evidence>
<reference evidence="9 10" key="1">
    <citation type="submission" date="2024-09" db="EMBL/GenBank/DDBJ databases">
        <title>Novel species of the genus Pelomonas and Roseateles isolated from streams.</title>
        <authorList>
            <person name="Lu H."/>
        </authorList>
    </citation>
    <scope>NUCLEOTIDE SEQUENCE [LARGE SCALE GENOMIC DNA]</scope>
    <source>
        <strain evidence="9 10">BYS96W</strain>
    </source>
</reference>
<dbReference type="Pfam" id="PF00326">
    <property type="entry name" value="Peptidase_S9"/>
    <property type="match status" value="1"/>
</dbReference>
<accession>A0ABW7GC70</accession>
<evidence type="ECO:0000259" key="8">
    <source>
        <dbReference type="Pfam" id="PF00326"/>
    </source>
</evidence>
<keyword evidence="4" id="KW-0007">Acetylation</keyword>
<dbReference type="Gene3D" id="2.120.10.30">
    <property type="entry name" value="TolB, C-terminal domain"/>
    <property type="match status" value="2"/>
</dbReference>
<evidence type="ECO:0000256" key="4">
    <source>
        <dbReference type="ARBA" id="ARBA00022990"/>
    </source>
</evidence>
<evidence type="ECO:0000256" key="5">
    <source>
        <dbReference type="ARBA" id="ARBA00032284"/>
    </source>
</evidence>
<organism evidence="9 10">
    <name type="scientific">Pelomonas nitida</name>
    <dbReference type="NCBI Taxonomy" id="3299027"/>
    <lineage>
        <taxon>Bacteria</taxon>
        <taxon>Pseudomonadati</taxon>
        <taxon>Pseudomonadota</taxon>
        <taxon>Betaproteobacteria</taxon>
        <taxon>Burkholderiales</taxon>
        <taxon>Sphaerotilaceae</taxon>
        <taxon>Roseateles</taxon>
    </lineage>
</organism>
<evidence type="ECO:0000313" key="10">
    <source>
        <dbReference type="Proteomes" id="UP001606305"/>
    </source>
</evidence>
<protein>
    <recommendedName>
        <fullName evidence="6">Acyl-peptide hydrolase</fullName>
    </recommendedName>
    <alternativeName>
        <fullName evidence="5">Acylaminoacyl-peptidase</fullName>
    </alternativeName>
</protein>
<dbReference type="Gene3D" id="3.40.50.1820">
    <property type="entry name" value="alpha/beta hydrolase"/>
    <property type="match status" value="1"/>
</dbReference>
<keyword evidence="1" id="KW-0732">Signal</keyword>
<dbReference type="SUPFAM" id="SSF53474">
    <property type="entry name" value="alpha/beta-Hydrolases"/>
    <property type="match status" value="1"/>
</dbReference>
<evidence type="ECO:0000256" key="1">
    <source>
        <dbReference type="ARBA" id="ARBA00022729"/>
    </source>
</evidence>
<dbReference type="PANTHER" id="PTHR42776:SF13">
    <property type="entry name" value="DIPEPTIDYL-PEPTIDASE 5"/>
    <property type="match status" value="1"/>
</dbReference>
<evidence type="ECO:0000256" key="2">
    <source>
        <dbReference type="ARBA" id="ARBA00022801"/>
    </source>
</evidence>
<dbReference type="RefSeq" id="WP_394491479.1">
    <property type="nucleotide sequence ID" value="NZ_JBIGIA010000022.1"/>
</dbReference>
<sequence>MSKATRPFDVNALWALDRIGAPSLCPDGAQAVAAVTRYDMETNQARASLWLFSTLGGAPRRLTEAGDKDGNPQWSPRGDLVAFTARREQGGHKDEEPQLYVIAPDGGEARRVGRVPTGVDAFKWFPDGRRIAFVSWVWPDRKAAGQAEALREFKARKETAYVTDEALYRYWDHHLPAGRVPHLHVIDIDTGRLRDLFEGSDWELERAEPNAQSFDISPDGRRIAFAFDPAADKRLDNRFALAEIDVRTRRVQTLLQDGDWDFTAPRYSGSGAHLAFLASHQALGHNQPHRLAVLDQQGRWAVFSDDWDHDVAAPLQWAEDDQAVLFAAEERGRRHLWRFALGDRQAQRAFEGGHVGAFAHAGGLTVVNHDSVQFPPRLSVLEGSSAQRIETLNDERLAAHRFGRHEEVTITGARGDAVQMWLIYPPGFDAKAKKKWPVMHVIHGGPHTAFGDSWHWRWNHQVFASPSPLGTAGGTAQGYVVACVNYHGSSSFGHEFLDSITGRWGEYELQDVEAATDWLLKKPWVDRQRIVATGGSYGGYMVAWMNGHVKPGRYQAYVCHAGCYDWQAMYADDAYSWHRKELGAAYWEDPARVAAQSPHSFAQHFRTPTLVVHGALDYRVPDAQGLAYYNTLKSLGVPARLVWFPDENHWILKPRNSRLWYGEFFGWLSRHLPKGR</sequence>
<keyword evidence="10" id="KW-1185">Reference proteome</keyword>
<feature type="domain" description="Peptidase S9 prolyl oligopeptidase catalytic" evidence="8">
    <location>
        <begin position="455"/>
        <end position="672"/>
    </location>
</feature>
<dbReference type="PANTHER" id="PTHR42776">
    <property type="entry name" value="SERINE PEPTIDASE S9 FAMILY MEMBER"/>
    <property type="match status" value="1"/>
</dbReference>
<proteinExistence type="predicted"/>
<dbReference type="SUPFAM" id="SSF82171">
    <property type="entry name" value="DPP6 N-terminal domain-like"/>
    <property type="match status" value="1"/>
</dbReference>
<keyword evidence="3" id="KW-0720">Serine protease</keyword>
<comment type="function">
    <text evidence="7">This enzyme catalyzes the hydrolysis of the N-terminal peptide bond of an N-acetylated peptide to generate an N-acetylated amino acid and a peptide with a free N-terminus. It preferentially cleaves off Ac-Ala, Ac-Met and Ac-Ser. Also, involved in the degradation of oxidized and glycated proteins.</text>
</comment>
<gene>
    <name evidence="9" type="ORF">ACG00X_21705</name>
</gene>
<dbReference type="Pfam" id="PF07676">
    <property type="entry name" value="PD40"/>
    <property type="match status" value="1"/>
</dbReference>
<evidence type="ECO:0000256" key="7">
    <source>
        <dbReference type="ARBA" id="ARBA00045885"/>
    </source>
</evidence>
<dbReference type="Proteomes" id="UP001606305">
    <property type="component" value="Unassembled WGS sequence"/>
</dbReference>
<keyword evidence="3" id="KW-0645">Protease</keyword>
<dbReference type="EMBL" id="JBIGIA010000022">
    <property type="protein sequence ID" value="MFG6459459.1"/>
    <property type="molecule type" value="Genomic_DNA"/>
</dbReference>
<evidence type="ECO:0000313" key="9">
    <source>
        <dbReference type="EMBL" id="MFG6459459.1"/>
    </source>
</evidence>
<evidence type="ECO:0000256" key="6">
    <source>
        <dbReference type="ARBA" id="ARBA00032596"/>
    </source>
</evidence>
<dbReference type="InterPro" id="IPR011659">
    <property type="entry name" value="WD40"/>
</dbReference>